<feature type="region of interest" description="Disordered" evidence="1">
    <location>
        <begin position="33"/>
        <end position="126"/>
    </location>
</feature>
<comment type="caution">
    <text evidence="2">The sequence shown here is derived from an EMBL/GenBank/DDBJ whole genome shotgun (WGS) entry which is preliminary data.</text>
</comment>
<accession>A0A9N7ZBV5</accession>
<gene>
    <name evidence="2" type="ORF">PLEPLA_LOCUS45191</name>
</gene>
<organism evidence="2 3">
    <name type="scientific">Pleuronectes platessa</name>
    <name type="common">European plaice</name>
    <dbReference type="NCBI Taxonomy" id="8262"/>
    <lineage>
        <taxon>Eukaryota</taxon>
        <taxon>Metazoa</taxon>
        <taxon>Chordata</taxon>
        <taxon>Craniata</taxon>
        <taxon>Vertebrata</taxon>
        <taxon>Euteleostomi</taxon>
        <taxon>Actinopterygii</taxon>
        <taxon>Neopterygii</taxon>
        <taxon>Teleostei</taxon>
        <taxon>Neoteleostei</taxon>
        <taxon>Acanthomorphata</taxon>
        <taxon>Carangaria</taxon>
        <taxon>Pleuronectiformes</taxon>
        <taxon>Pleuronectoidei</taxon>
        <taxon>Pleuronectidae</taxon>
        <taxon>Pleuronectes</taxon>
    </lineage>
</organism>
<dbReference type="Proteomes" id="UP001153269">
    <property type="component" value="Unassembled WGS sequence"/>
</dbReference>
<feature type="compositionally biased region" description="Acidic residues" evidence="1">
    <location>
        <begin position="75"/>
        <end position="86"/>
    </location>
</feature>
<protein>
    <submittedName>
        <fullName evidence="2">Uncharacterized protein</fullName>
    </submittedName>
</protein>
<evidence type="ECO:0000313" key="3">
    <source>
        <dbReference type="Proteomes" id="UP001153269"/>
    </source>
</evidence>
<dbReference type="EMBL" id="CADEAL010004338">
    <property type="protein sequence ID" value="CAB1457367.1"/>
    <property type="molecule type" value="Genomic_DNA"/>
</dbReference>
<evidence type="ECO:0000256" key="1">
    <source>
        <dbReference type="SAM" id="MobiDB-lite"/>
    </source>
</evidence>
<name>A0A9N7ZBV5_PLEPL</name>
<sequence length="126" mass="13943">MWLVGWMVERTKRSTERDGGLVSGLELVAVVPRLPEEEEVEEERGTAPASSDVTQLLSAAWRGAGLQRTSREAKEEEEEEEEEGGEEMTPPASAGAVEKDNRLKQEGQTTFIPPHKLVRRLLGSES</sequence>
<proteinExistence type="predicted"/>
<evidence type="ECO:0000313" key="2">
    <source>
        <dbReference type="EMBL" id="CAB1457367.1"/>
    </source>
</evidence>
<reference evidence="2" key="1">
    <citation type="submission" date="2020-03" db="EMBL/GenBank/DDBJ databases">
        <authorList>
            <person name="Weist P."/>
        </authorList>
    </citation>
    <scope>NUCLEOTIDE SEQUENCE</scope>
</reference>
<dbReference type="AlphaFoldDB" id="A0A9N7ZBV5"/>
<feature type="compositionally biased region" description="Polar residues" evidence="1">
    <location>
        <begin position="48"/>
        <end position="57"/>
    </location>
</feature>
<keyword evidence="3" id="KW-1185">Reference proteome</keyword>